<reference evidence="1" key="1">
    <citation type="submission" date="2021-06" db="EMBL/GenBank/DDBJ databases">
        <authorList>
            <person name="Kallberg Y."/>
            <person name="Tangrot J."/>
            <person name="Rosling A."/>
        </authorList>
    </citation>
    <scope>NUCLEOTIDE SEQUENCE</scope>
    <source>
        <strain evidence="1">28 12/20/2015</strain>
    </source>
</reference>
<feature type="non-terminal residue" evidence="1">
    <location>
        <position position="53"/>
    </location>
</feature>
<organism evidence="1 2">
    <name type="scientific">Cetraspora pellucida</name>
    <dbReference type="NCBI Taxonomy" id="1433469"/>
    <lineage>
        <taxon>Eukaryota</taxon>
        <taxon>Fungi</taxon>
        <taxon>Fungi incertae sedis</taxon>
        <taxon>Mucoromycota</taxon>
        <taxon>Glomeromycotina</taxon>
        <taxon>Glomeromycetes</taxon>
        <taxon>Diversisporales</taxon>
        <taxon>Gigasporaceae</taxon>
        <taxon>Cetraspora</taxon>
    </lineage>
</organism>
<protein>
    <submittedName>
        <fullName evidence="1">10401_t:CDS:1</fullName>
    </submittedName>
</protein>
<accession>A0ACA9QDQ8</accession>
<dbReference type="EMBL" id="CAJVPW010037873">
    <property type="protein sequence ID" value="CAG8740957.1"/>
    <property type="molecule type" value="Genomic_DNA"/>
</dbReference>
<dbReference type="Proteomes" id="UP000789366">
    <property type="component" value="Unassembled WGS sequence"/>
</dbReference>
<keyword evidence="2" id="KW-1185">Reference proteome</keyword>
<sequence>EAENIIPDNRPPVGWSSCEEIHIKNLKIKYGLGSLLVLKGILVDIIAEFLFEL</sequence>
<name>A0ACA9QDQ8_9GLOM</name>
<proteinExistence type="predicted"/>
<gene>
    <name evidence="1" type="ORF">SPELUC_LOCUS13802</name>
</gene>
<feature type="non-terminal residue" evidence="1">
    <location>
        <position position="1"/>
    </location>
</feature>
<comment type="caution">
    <text evidence="1">The sequence shown here is derived from an EMBL/GenBank/DDBJ whole genome shotgun (WGS) entry which is preliminary data.</text>
</comment>
<evidence type="ECO:0000313" key="2">
    <source>
        <dbReference type="Proteomes" id="UP000789366"/>
    </source>
</evidence>
<evidence type="ECO:0000313" key="1">
    <source>
        <dbReference type="EMBL" id="CAG8740957.1"/>
    </source>
</evidence>